<evidence type="ECO:0000256" key="2">
    <source>
        <dbReference type="ARBA" id="ARBA00022771"/>
    </source>
</evidence>
<reference evidence="8" key="1">
    <citation type="submission" date="2007-03" db="EMBL/GenBank/DDBJ databases">
        <title>Annotation of Culex pipiens quinquefasciatus.</title>
        <authorList>
            <consortium name="The Broad Institute Genome Sequencing Platform"/>
            <person name="Atkinson P.W."/>
            <person name="Hemingway J."/>
            <person name="Christensen B.M."/>
            <person name="Higgs S."/>
            <person name="Kodira C."/>
            <person name="Hannick L."/>
            <person name="Megy K."/>
            <person name="O'Leary S."/>
            <person name="Pearson M."/>
            <person name="Haas B.J."/>
            <person name="Mauceli E."/>
            <person name="Wortman J.R."/>
            <person name="Lee N.H."/>
            <person name="Guigo R."/>
            <person name="Stanke M."/>
            <person name="Alvarado L."/>
            <person name="Amedeo P."/>
            <person name="Antoine C.H."/>
            <person name="Arensburger P."/>
            <person name="Bidwell S.L."/>
            <person name="Crawford M."/>
            <person name="Camaro F."/>
            <person name="Devon K."/>
            <person name="Engels R."/>
            <person name="Hammond M."/>
            <person name="Howarth C."/>
            <person name="Koehrsen M."/>
            <person name="Lawson D."/>
            <person name="Montgomery P."/>
            <person name="Nene V."/>
            <person name="Nusbaum C."/>
            <person name="Puiu D."/>
            <person name="Romero-Severson J."/>
            <person name="Severson D.W."/>
            <person name="Shumway M."/>
            <person name="Sisk P."/>
            <person name="Stolte C."/>
            <person name="Zeng Q."/>
            <person name="Eisenstadt E."/>
            <person name="Fraser-Liggett C."/>
            <person name="Strausberg R."/>
            <person name="Galagan J."/>
            <person name="Birren B."/>
            <person name="Collins F.H."/>
        </authorList>
    </citation>
    <scope>NUCLEOTIDE SEQUENCE [LARGE SCALE GENOMIC DNA]</scope>
    <source>
        <strain evidence="8">JHB</strain>
    </source>
</reference>
<dbReference type="SUPFAM" id="SSF57903">
    <property type="entry name" value="FYVE/PHD zinc finger"/>
    <property type="match status" value="1"/>
</dbReference>
<dbReference type="KEGG" id="cqu:CpipJ_CPIJ017985"/>
<name>B0XET3_CULQU</name>
<dbReference type="Gene3D" id="3.30.40.10">
    <property type="entry name" value="Zinc/RING finger domain, C3HC4 (zinc finger)"/>
    <property type="match status" value="1"/>
</dbReference>
<feature type="domain" description="PHD-type" evidence="7">
    <location>
        <begin position="10"/>
        <end position="59"/>
    </location>
</feature>
<evidence type="ECO:0000256" key="4">
    <source>
        <dbReference type="PROSITE-ProRule" id="PRU00146"/>
    </source>
</evidence>
<dbReference type="GO" id="GO:0008270">
    <property type="term" value="F:zinc ion binding"/>
    <property type="evidence" value="ECO:0007669"/>
    <property type="project" value="UniProtKB-KW"/>
</dbReference>
<dbReference type="InterPro" id="IPR019787">
    <property type="entry name" value="Znf_PHD-finger"/>
</dbReference>
<organism>
    <name type="scientific">Culex quinquefasciatus</name>
    <name type="common">Southern house mosquito</name>
    <name type="synonym">Culex pungens</name>
    <dbReference type="NCBI Taxonomy" id="7176"/>
    <lineage>
        <taxon>Eukaryota</taxon>
        <taxon>Metazoa</taxon>
        <taxon>Ecdysozoa</taxon>
        <taxon>Arthropoda</taxon>
        <taxon>Hexapoda</taxon>
        <taxon>Insecta</taxon>
        <taxon>Pterygota</taxon>
        <taxon>Neoptera</taxon>
        <taxon>Endopterygota</taxon>
        <taxon>Diptera</taxon>
        <taxon>Nematocera</taxon>
        <taxon>Culicoidea</taxon>
        <taxon>Culicidae</taxon>
        <taxon>Culicinae</taxon>
        <taxon>Culicini</taxon>
        <taxon>Culex</taxon>
        <taxon>Culex</taxon>
    </lineage>
</organism>
<dbReference type="InterPro" id="IPR001965">
    <property type="entry name" value="Znf_PHD"/>
</dbReference>
<evidence type="ECO:0000256" key="6">
    <source>
        <dbReference type="SAM" id="MobiDB-lite"/>
    </source>
</evidence>
<dbReference type="Proteomes" id="UP000002320">
    <property type="component" value="Unassembled WGS sequence"/>
</dbReference>
<keyword evidence="1" id="KW-0479">Metal-binding</keyword>
<keyword evidence="5" id="KW-0175">Coiled coil</keyword>
<proteinExistence type="predicted"/>
<feature type="coiled-coil region" evidence="5">
    <location>
        <begin position="107"/>
        <end position="141"/>
    </location>
</feature>
<dbReference type="OrthoDB" id="7762683at2759"/>
<dbReference type="InterPro" id="IPR011011">
    <property type="entry name" value="Znf_FYVE_PHD"/>
</dbReference>
<dbReference type="HOGENOM" id="CLU_912907_0_0_1"/>
<dbReference type="EMBL" id="DS232867">
    <property type="protein sequence ID" value="EDS26215.1"/>
    <property type="molecule type" value="Genomic_DNA"/>
</dbReference>
<dbReference type="AlphaFoldDB" id="B0XET3"/>
<evidence type="ECO:0000313" key="10">
    <source>
        <dbReference type="Proteomes" id="UP000002320"/>
    </source>
</evidence>
<gene>
    <name evidence="9" type="primary">6051785</name>
    <name evidence="8" type="ORF">CpipJ_CPIJ017985</name>
</gene>
<protein>
    <submittedName>
        <fullName evidence="8">Predicted protein</fullName>
    </submittedName>
</protein>
<evidence type="ECO:0000313" key="8">
    <source>
        <dbReference type="EMBL" id="EDS26215.1"/>
    </source>
</evidence>
<dbReference type="EnsemblMetazoa" id="CPIJ017985-RA">
    <property type="protein sequence ID" value="CPIJ017985-PA"/>
    <property type="gene ID" value="CPIJ017985"/>
</dbReference>
<sequence>MATFPQEMILRPCKICQQDGRPDNMMLCFSCKGWFHPRCLGPGEKLFIGSWTCAACVAAAELPASESTTIAPNTVQTETSATATKAPAGSILTEKAKADLLWIAEQREYVLREVERQRLELDQKKEEMERLSREAAQMLSMNLQAVQSTSGQQSSANSSEGWVQRIMEEIKNISIGTPGPTGHDTQTSGYMHSSTPTKAANIGTLPTNVGTFTVLNRPTIPSTGYSCGTDSFLSLPEHQQQTSQQQPPPQPPHGQQNRRLFCTVPVPCDVQSNGQIGLHWNLTELLLATRRASKWTSYVPARPTC</sequence>
<keyword evidence="10" id="KW-1185">Reference proteome</keyword>
<evidence type="ECO:0000256" key="3">
    <source>
        <dbReference type="ARBA" id="ARBA00022833"/>
    </source>
</evidence>
<dbReference type="InterPro" id="IPR019786">
    <property type="entry name" value="Zinc_finger_PHD-type_CS"/>
</dbReference>
<dbReference type="Pfam" id="PF00628">
    <property type="entry name" value="PHD"/>
    <property type="match status" value="1"/>
</dbReference>
<dbReference type="VEuPathDB" id="VectorBase:CPIJ017985"/>
<evidence type="ECO:0000313" key="9">
    <source>
        <dbReference type="EnsemblMetazoa" id="CPIJ017985-PA"/>
    </source>
</evidence>
<keyword evidence="2 4" id="KW-0863">Zinc-finger</keyword>
<reference evidence="9" key="2">
    <citation type="submission" date="2020-05" db="UniProtKB">
        <authorList>
            <consortium name="EnsemblMetazoa"/>
        </authorList>
    </citation>
    <scope>IDENTIFICATION</scope>
    <source>
        <strain evidence="9">JHB</strain>
    </source>
</reference>
<dbReference type="InParanoid" id="B0XET3"/>
<evidence type="ECO:0000256" key="1">
    <source>
        <dbReference type="ARBA" id="ARBA00022723"/>
    </source>
</evidence>
<feature type="region of interest" description="Disordered" evidence="6">
    <location>
        <begin position="226"/>
        <end position="258"/>
    </location>
</feature>
<dbReference type="VEuPathDB" id="VectorBase:CQUJHB017650"/>
<dbReference type="SMART" id="SM00249">
    <property type="entry name" value="PHD"/>
    <property type="match status" value="1"/>
</dbReference>
<keyword evidence="3" id="KW-0862">Zinc</keyword>
<evidence type="ECO:0000259" key="7">
    <source>
        <dbReference type="PROSITE" id="PS50016"/>
    </source>
</evidence>
<dbReference type="CDD" id="cd15489">
    <property type="entry name" value="PHD_SF"/>
    <property type="match status" value="1"/>
</dbReference>
<dbReference type="PROSITE" id="PS01359">
    <property type="entry name" value="ZF_PHD_1"/>
    <property type="match status" value="1"/>
</dbReference>
<evidence type="ECO:0000256" key="5">
    <source>
        <dbReference type="SAM" id="Coils"/>
    </source>
</evidence>
<accession>B0XET3</accession>
<dbReference type="InterPro" id="IPR013083">
    <property type="entry name" value="Znf_RING/FYVE/PHD"/>
</dbReference>
<dbReference type="PROSITE" id="PS50016">
    <property type="entry name" value="ZF_PHD_2"/>
    <property type="match status" value="1"/>
</dbReference>